<keyword evidence="1" id="KW-1133">Transmembrane helix</keyword>
<evidence type="ECO:0000256" key="1">
    <source>
        <dbReference type="SAM" id="Phobius"/>
    </source>
</evidence>
<name>A0AAU8DLQ8_9ACTN</name>
<evidence type="ECO:0000313" key="2">
    <source>
        <dbReference type="EMBL" id="XCG63197.1"/>
    </source>
</evidence>
<sequence length="158" mass="18048">MRIPGRWLLFAGPVYQAALELDEERRRGPDLAAIASRVAEPEHISPWWWLVPPLGYVLQRRRSRQYRDAFMATLSPGDLRTMVTYMHKANGWIFVAGGALLIATKETYELAEHHHLPLWVFIVMVVVMAMLAASYTAVRLGAGRELLGENRRPSRRDP</sequence>
<dbReference type="AlphaFoldDB" id="A0AAU8DLQ8"/>
<reference evidence="2" key="1">
    <citation type="submission" date="2024-05" db="EMBL/GenBank/DDBJ databases">
        <authorList>
            <person name="Cai S.Y."/>
            <person name="Jin L.M."/>
            <person name="Li H.R."/>
        </authorList>
    </citation>
    <scope>NUCLEOTIDE SEQUENCE</scope>
    <source>
        <strain evidence="2">A5-74</strain>
    </source>
</reference>
<dbReference type="EMBL" id="CP159218">
    <property type="protein sequence ID" value="XCG63197.1"/>
    <property type="molecule type" value="Genomic_DNA"/>
</dbReference>
<accession>A0AAU8DLQ8</accession>
<organism evidence="2">
    <name type="scientific">Nakamurella sp. A5-74</name>
    <dbReference type="NCBI Taxonomy" id="3158264"/>
    <lineage>
        <taxon>Bacteria</taxon>
        <taxon>Bacillati</taxon>
        <taxon>Actinomycetota</taxon>
        <taxon>Actinomycetes</taxon>
        <taxon>Nakamurellales</taxon>
        <taxon>Nakamurellaceae</taxon>
        <taxon>Nakamurella</taxon>
    </lineage>
</organism>
<feature type="transmembrane region" description="Helical" evidence="1">
    <location>
        <begin position="89"/>
        <end position="104"/>
    </location>
</feature>
<feature type="transmembrane region" description="Helical" evidence="1">
    <location>
        <begin position="116"/>
        <end position="138"/>
    </location>
</feature>
<gene>
    <name evidence="2" type="ORF">ABLG96_18635</name>
</gene>
<evidence type="ECO:0008006" key="3">
    <source>
        <dbReference type="Google" id="ProtNLM"/>
    </source>
</evidence>
<keyword evidence="1" id="KW-0812">Transmembrane</keyword>
<proteinExistence type="predicted"/>
<dbReference type="RefSeq" id="WP_353648812.1">
    <property type="nucleotide sequence ID" value="NZ_CP159218.1"/>
</dbReference>
<keyword evidence="1" id="KW-0472">Membrane</keyword>
<protein>
    <recommendedName>
        <fullName evidence="3">DUF4328 domain-containing protein</fullName>
    </recommendedName>
</protein>